<protein>
    <submittedName>
        <fullName evidence="1">Tegument protein U75</fullName>
    </submittedName>
</protein>
<proteinExistence type="predicted"/>
<dbReference type="Proteomes" id="UP001162024">
    <property type="component" value="Segment"/>
</dbReference>
<dbReference type="KEGG" id="vg:80541581"/>
<dbReference type="EMBL" id="MN373268">
    <property type="protein sequence ID" value="QOE74464.1"/>
    <property type="molecule type" value="Genomic_DNA"/>
</dbReference>
<organism evidence="1 2">
    <name type="scientific">Elephant endotheliotropic herpesvirus 3A</name>
    <dbReference type="NCBI Taxonomy" id="1329409"/>
    <lineage>
        <taxon>Viruses</taxon>
        <taxon>Duplodnaviria</taxon>
        <taxon>Heunggongvirae</taxon>
        <taxon>Peploviricota</taxon>
        <taxon>Herviviricetes</taxon>
        <taxon>Herpesvirales</taxon>
        <taxon>Orthoherpesviridae</taxon>
        <taxon>Betaherpesvirinae</taxon>
        <taxon>Proboscivirus</taxon>
        <taxon>Elephant endotheliotropic herpesvirus 3</taxon>
    </lineage>
</organism>
<evidence type="ECO:0000313" key="1">
    <source>
        <dbReference type="EMBL" id="QOE74464.1"/>
    </source>
</evidence>
<dbReference type="RefSeq" id="YP_010802798.1">
    <property type="nucleotide sequence ID" value="NC_077039.1"/>
</dbReference>
<reference evidence="1" key="3">
    <citation type="journal article" date="2014" name="J. Virol.">
        <title>Comparative genome analysis of four elephant endotheliotropic herpesviruses, EEHV3, EEHV4, EEHV5, and EEHV6, from cases of hemorrhagic disease or viremia.</title>
        <authorList>
            <person name="Zong JC"/>
            <person name="Latimer EM"/>
            <person name="Long SY"/>
            <person name="Richman LK"/>
            <person name="Heaggans SY"/>
            <person name="Hayward GS."/>
        </authorList>
    </citation>
    <scope>NUCLEOTIDE SEQUENCE</scope>
    <source>
        <strain evidence="1">Nyah NAP97</strain>
    </source>
</reference>
<accession>A0A866VSX3</accession>
<sequence length="239" mass="27494">MIVLRHVTMIDTASSSVKDLFVDGVARDEDGEIAFTVGHLLLNPDRVYSQFCECESTVFLVLPVRARDDWVTYYHMTAIDVKRRSVVWRPSRDELKYTLCIYILENKILTRETLDFLLEKTRGEATGTDDGTLALLVQSVRVLCHLYLYVFFDVPVPAPLTDELKNYKLYKQTERVPTMRRLLFGRGPQKHSLYTDAFLHTVLYDIGLTEFISAHLAELTAADRQARLPPPPAARSRRR</sequence>
<keyword evidence="2" id="KW-1185">Reference proteome</keyword>
<reference evidence="1" key="6">
    <citation type="journal article" date="2016" name="MSphere">
        <title>Comparison of the Gene Coding Contents and Other Unusual Features of the GC-Rich and AT-Rich Branch Probosciviruses.</title>
        <authorList>
            <person name="Ling P.D."/>
            <person name="Long S.Y."/>
            <person name="Zong J.C."/>
            <person name="Heaggans S.Y."/>
            <person name="Qin X."/>
            <person name="Hayward G.S."/>
        </authorList>
    </citation>
    <scope>NUCLEOTIDE SEQUENCE</scope>
    <source>
        <strain evidence="1">Nyah NAP97</strain>
    </source>
</reference>
<reference evidence="1" key="1">
    <citation type="journal article" date="2009" name="Vet. Pathol.">
        <title>Clinico-pathologic features of fatal disease attributed to new variants of endotheliotropic herpesviruses in two Asian elephants (Elephas maximus).</title>
        <authorList>
            <person name="Garner M.M."/>
            <person name="Helmick K."/>
            <person name="Ochsenreiter J."/>
            <person name="Richman L.K."/>
            <person name="Latimer E."/>
            <person name="Wise A.G."/>
            <person name="Maes R.K."/>
            <person name="Kiupel M."/>
            <person name="Nordhausen R.W."/>
            <person name="Zong J.C."/>
            <person name="Hayward G.S."/>
        </authorList>
    </citation>
    <scope>NUCLEOTIDE SEQUENCE</scope>
    <source>
        <strain evidence="1">Nyah NAP97</strain>
    </source>
</reference>
<gene>
    <name evidence="1" type="primary">U75</name>
</gene>
<reference evidence="1" key="5">
    <citation type="journal article" date="2016" name="MSphere">
        <title>Complete Genome Sequence of Elephant Endotheliotropic Herpesvirus 4, the First Example of a GC-Rich Branch Proboscivirus.</title>
        <authorList>
            <person name="Ling P.D."/>
            <person name="Long S.Y."/>
            <person name="Fuery A."/>
            <person name="Peng R.S."/>
            <person name="Heaggans S.Y."/>
            <person name="Qin X."/>
            <person name="Worley K.C."/>
            <person name="Dugan S."/>
            <person name="Hayward G.S."/>
        </authorList>
    </citation>
    <scope>NUCLEOTIDE SEQUENCE</scope>
    <source>
        <strain evidence="1">Nyah NAP97</strain>
    </source>
</reference>
<name>A0A866VSX3_9BETA</name>
<reference evidence="1" key="2">
    <citation type="journal article" date="2013" name="Genome Announc.">
        <title>Complete Genome Sequence of Elephant Endotheliotropic Herpesvirus 1A.</title>
        <authorList>
            <person name="Ling P.D."/>
            <person name="Reid J.G."/>
            <person name="Qin X."/>
            <person name="Muzny D.M."/>
            <person name="Gibbs R."/>
            <person name="Petrosino J."/>
            <person name="Peng R."/>
            <person name="Zong J.C."/>
            <person name="Heaggans S.Y."/>
            <person name="Hayward G.S."/>
        </authorList>
    </citation>
    <scope>NUCLEOTIDE SEQUENCE</scope>
    <source>
        <strain evidence="1">Nyah NAP97</strain>
    </source>
</reference>
<reference evidence="1" key="4">
    <citation type="journal article" date="2016" name="ILAR J">
        <title>Review of Elephant Endotheliotropic Herpesviruses and Acute Hemorrhagic Disease.</title>
        <authorList>
            <person name="Long S.Y."/>
            <person name="Latimer E.M."/>
            <person name="Hayward G.S."/>
        </authorList>
    </citation>
    <scope>NUCLEOTIDE SEQUENCE</scope>
    <source>
        <strain evidence="1">Nyah NAP97</strain>
    </source>
</reference>
<evidence type="ECO:0000313" key="2">
    <source>
        <dbReference type="Proteomes" id="UP001162024"/>
    </source>
</evidence>
<reference evidence="1" key="7">
    <citation type="submission" date="2019-08" db="EMBL/GenBank/DDBJ databases">
        <title>Complete Genome Assembly and Annotation of EEHV3A the First Example of a GC-Branch African Elephant Endotheliotrophic Herpesvirus Associated with Lethal Hemorrhagic Disease.</title>
        <authorList>
            <person name="Tan J."/>
            <person name="Ling P.D."/>
            <person name="Worley K."/>
            <person name="Proudfoot J."/>
            <person name="Bowman M."/>
            <person name="Qin X."/>
            <person name="Latimer E.M."/>
            <person name="Holder K."/>
            <person name="Fayette M."/>
            <person name="Nodolf S."/>
            <person name="Heaggans S.Y."/>
            <person name="Zong J.-C."/>
            <person name="Pearson V.R."/>
            <person name="Hayward G.S."/>
        </authorList>
    </citation>
    <scope>NUCLEOTIDE SEQUENCE</scope>
    <source>
        <strain evidence="1">Nyah NAP97</strain>
    </source>
</reference>
<dbReference type="GeneID" id="80541581"/>